<proteinExistence type="predicted"/>
<feature type="region of interest" description="Disordered" evidence="1">
    <location>
        <begin position="1"/>
        <end position="38"/>
    </location>
</feature>
<organism evidence="2 3">
    <name type="scientific">Eumeta variegata</name>
    <name type="common">Bagworm moth</name>
    <name type="synonym">Eumeta japonica</name>
    <dbReference type="NCBI Taxonomy" id="151549"/>
    <lineage>
        <taxon>Eukaryota</taxon>
        <taxon>Metazoa</taxon>
        <taxon>Ecdysozoa</taxon>
        <taxon>Arthropoda</taxon>
        <taxon>Hexapoda</taxon>
        <taxon>Insecta</taxon>
        <taxon>Pterygota</taxon>
        <taxon>Neoptera</taxon>
        <taxon>Endopterygota</taxon>
        <taxon>Lepidoptera</taxon>
        <taxon>Glossata</taxon>
        <taxon>Ditrysia</taxon>
        <taxon>Tineoidea</taxon>
        <taxon>Psychidae</taxon>
        <taxon>Oiketicinae</taxon>
        <taxon>Eumeta</taxon>
    </lineage>
</organism>
<dbReference type="Proteomes" id="UP000299102">
    <property type="component" value="Unassembled WGS sequence"/>
</dbReference>
<keyword evidence="3" id="KW-1185">Reference proteome</keyword>
<comment type="caution">
    <text evidence="2">The sequence shown here is derived from an EMBL/GenBank/DDBJ whole genome shotgun (WGS) entry which is preliminary data.</text>
</comment>
<accession>A0A4C1V8T0</accession>
<feature type="compositionally biased region" description="Polar residues" evidence="1">
    <location>
        <begin position="15"/>
        <end position="25"/>
    </location>
</feature>
<name>A0A4C1V8T0_EUMVA</name>
<evidence type="ECO:0000256" key="1">
    <source>
        <dbReference type="SAM" id="MobiDB-lite"/>
    </source>
</evidence>
<dbReference type="AlphaFoldDB" id="A0A4C1V8T0"/>
<evidence type="ECO:0000313" key="3">
    <source>
        <dbReference type="Proteomes" id="UP000299102"/>
    </source>
</evidence>
<evidence type="ECO:0000313" key="2">
    <source>
        <dbReference type="EMBL" id="GBP34697.1"/>
    </source>
</evidence>
<reference evidence="2 3" key="1">
    <citation type="journal article" date="2019" name="Commun. Biol.">
        <title>The bagworm genome reveals a unique fibroin gene that provides high tensile strength.</title>
        <authorList>
            <person name="Kono N."/>
            <person name="Nakamura H."/>
            <person name="Ohtoshi R."/>
            <person name="Tomita M."/>
            <person name="Numata K."/>
            <person name="Arakawa K."/>
        </authorList>
    </citation>
    <scope>NUCLEOTIDE SEQUENCE [LARGE SCALE GENOMIC DNA]</scope>
</reference>
<sequence length="111" mass="12357">MRVFIGRGPAAGEEQTMSRLVSDSNYEGGAAVTPRDPDGVKSADAAVVRIQKSSIFLSITVLGIPRLKTTMRHYLAVKQTQFPYPATTMRRLRIFDRPDRQSRGLVYSATR</sequence>
<protein>
    <submittedName>
        <fullName evidence="2">Uncharacterized protein</fullName>
    </submittedName>
</protein>
<gene>
    <name evidence="2" type="ORF">EVAR_31566_1</name>
</gene>
<dbReference type="EMBL" id="BGZK01000292">
    <property type="protein sequence ID" value="GBP34697.1"/>
    <property type="molecule type" value="Genomic_DNA"/>
</dbReference>